<reference evidence="3" key="1">
    <citation type="journal article" date="2019" name="Int. J. Syst. Evol. Microbiol.">
        <title>The Global Catalogue of Microorganisms (GCM) 10K type strain sequencing project: providing services to taxonomists for standard genome sequencing and annotation.</title>
        <authorList>
            <consortium name="The Broad Institute Genomics Platform"/>
            <consortium name="The Broad Institute Genome Sequencing Center for Infectious Disease"/>
            <person name="Wu L."/>
            <person name="Ma J."/>
        </authorList>
    </citation>
    <scope>NUCLEOTIDE SEQUENCE [LARGE SCALE GENOMIC DNA]</scope>
    <source>
        <strain evidence="3">JCM 17688</strain>
    </source>
</reference>
<comment type="caution">
    <text evidence="2">The sequence shown here is derived from an EMBL/GenBank/DDBJ whole genome shotgun (WGS) entry which is preliminary data.</text>
</comment>
<organism evidence="2 3">
    <name type="scientific">Tsukamurella soli</name>
    <dbReference type="NCBI Taxonomy" id="644556"/>
    <lineage>
        <taxon>Bacteria</taxon>
        <taxon>Bacillati</taxon>
        <taxon>Actinomycetota</taxon>
        <taxon>Actinomycetes</taxon>
        <taxon>Mycobacteriales</taxon>
        <taxon>Tsukamurellaceae</taxon>
        <taxon>Tsukamurella</taxon>
    </lineage>
</organism>
<protein>
    <recommendedName>
        <fullName evidence="1">GmrSD restriction endonucleases N-terminal domain-containing protein</fullName>
    </recommendedName>
</protein>
<dbReference type="EMBL" id="BAABFR010000027">
    <property type="protein sequence ID" value="GAA4392023.1"/>
    <property type="molecule type" value="Genomic_DNA"/>
</dbReference>
<name>A0ABP8JK29_9ACTN</name>
<dbReference type="PANTHER" id="PTHR37292:SF2">
    <property type="entry name" value="DUF262 DOMAIN-CONTAINING PROTEIN"/>
    <property type="match status" value="1"/>
</dbReference>
<dbReference type="InterPro" id="IPR004919">
    <property type="entry name" value="GmrSD_N"/>
</dbReference>
<evidence type="ECO:0000313" key="2">
    <source>
        <dbReference type="EMBL" id="GAA4392023.1"/>
    </source>
</evidence>
<evidence type="ECO:0000313" key="3">
    <source>
        <dbReference type="Proteomes" id="UP001500635"/>
    </source>
</evidence>
<dbReference type="PANTHER" id="PTHR37292">
    <property type="entry name" value="VNG6097C"/>
    <property type="match status" value="1"/>
</dbReference>
<dbReference type="Proteomes" id="UP001500635">
    <property type="component" value="Unassembled WGS sequence"/>
</dbReference>
<accession>A0ABP8JK29</accession>
<evidence type="ECO:0000259" key="1">
    <source>
        <dbReference type="Pfam" id="PF03235"/>
    </source>
</evidence>
<proteinExistence type="predicted"/>
<keyword evidence="3" id="KW-1185">Reference proteome</keyword>
<feature type="domain" description="GmrSD restriction endonucleases N-terminal" evidence="1">
    <location>
        <begin position="38"/>
        <end position="231"/>
    </location>
</feature>
<dbReference type="Pfam" id="PF03235">
    <property type="entry name" value="GmrSD_N"/>
    <property type="match status" value="1"/>
</dbReference>
<sequence>MRSGRLYICGVVGSAAYDRGMADDRTNSRPEAYTISELSDYARSGRIRVPRFQRAFRWTVTDVIELFDSIRRGYPVGNVLLWRRRAEADDVVLGGLAFHAGVREDALWVVDGQQRITSLVNAVAPESFANPSFAVSYVPETDRFVRAADVRAQIAVPLPDLFSITRLVQWLQNNPEATDRAEQLQSVTTRLRDFTLPGTVIESTDEGELRRIFDRVNNAGKRLTASEVFDAINRADGADGEWSTSSIADRLAAATTFGRLSEQLVYQAVLVRRNPDITRRAQREFEPERSNSMDFPDEDQAASFAATEAALRFAIGFLDSEVGVPHIAFLPQQFLMLTVTRFFAHFPEPQDRTRQLLAQWCWRAASRARRIGLTGDTSTVRALARRIHPGDEFGSIQRLLDAVVAGDDEVVTDIDAAAFRTNQAASKIMLCALWSHRPRSLHTGEPLTAADLDAALGEDDTPAQVVWEIAPRRRLSSQHRNSVGNRIILTPDDLWPEEWFDTALDTQNMPGGPDIGAVLASHLLPTDAPMTFRNAPELAVEQRERAVAKTVRDFIQVRTGAGFPDTPPLLALDLDEEFAGGRPDA</sequence>
<gene>
    <name evidence="2" type="ORF">GCM10023147_21500</name>
</gene>